<dbReference type="InterPro" id="IPR010982">
    <property type="entry name" value="Lambda_DNA-bd_dom_sf"/>
</dbReference>
<evidence type="ECO:0000259" key="2">
    <source>
        <dbReference type="PROSITE" id="PS50943"/>
    </source>
</evidence>
<dbReference type="Proteomes" id="UP000315003">
    <property type="component" value="Chromosome"/>
</dbReference>
<dbReference type="PANTHER" id="PTHR46797">
    <property type="entry name" value="HTH-TYPE TRANSCRIPTIONAL REGULATOR"/>
    <property type="match status" value="1"/>
</dbReference>
<dbReference type="CDD" id="cd00093">
    <property type="entry name" value="HTH_XRE"/>
    <property type="match status" value="1"/>
</dbReference>
<dbReference type="InterPro" id="IPR050807">
    <property type="entry name" value="TransReg_Diox_bact_type"/>
</dbReference>
<keyword evidence="1" id="KW-0238">DNA-binding</keyword>
<dbReference type="InterPro" id="IPR001387">
    <property type="entry name" value="Cro/C1-type_HTH"/>
</dbReference>
<dbReference type="SMART" id="SM00530">
    <property type="entry name" value="HTH_XRE"/>
    <property type="match status" value="1"/>
</dbReference>
<accession>A0A517SWS7</accession>
<dbReference type="SUPFAM" id="SSF47413">
    <property type="entry name" value="lambda repressor-like DNA-binding domains"/>
    <property type="match status" value="1"/>
</dbReference>
<evidence type="ECO:0000313" key="3">
    <source>
        <dbReference type="EMBL" id="QDT60595.1"/>
    </source>
</evidence>
<evidence type="ECO:0000256" key="1">
    <source>
        <dbReference type="ARBA" id="ARBA00023125"/>
    </source>
</evidence>
<dbReference type="Pfam" id="PF01381">
    <property type="entry name" value="HTH_3"/>
    <property type="match status" value="1"/>
</dbReference>
<dbReference type="Gene3D" id="1.10.260.40">
    <property type="entry name" value="lambda repressor-like DNA-binding domains"/>
    <property type="match status" value="1"/>
</dbReference>
<dbReference type="EMBL" id="CP036272">
    <property type="protein sequence ID" value="QDT60595.1"/>
    <property type="molecule type" value="Genomic_DNA"/>
</dbReference>
<dbReference type="PROSITE" id="PS50943">
    <property type="entry name" value="HTH_CROC1"/>
    <property type="match status" value="1"/>
</dbReference>
<dbReference type="GO" id="GO:0003700">
    <property type="term" value="F:DNA-binding transcription factor activity"/>
    <property type="evidence" value="ECO:0007669"/>
    <property type="project" value="TreeGrafter"/>
</dbReference>
<dbReference type="PANTHER" id="PTHR46797:SF1">
    <property type="entry name" value="METHYLPHOSPHONATE SYNTHASE"/>
    <property type="match status" value="1"/>
</dbReference>
<reference evidence="3 4" key="1">
    <citation type="submission" date="2019-02" db="EMBL/GenBank/DDBJ databases">
        <title>Deep-cultivation of Planctomycetes and their phenomic and genomic characterization uncovers novel biology.</title>
        <authorList>
            <person name="Wiegand S."/>
            <person name="Jogler M."/>
            <person name="Boedeker C."/>
            <person name="Pinto D."/>
            <person name="Vollmers J."/>
            <person name="Rivas-Marin E."/>
            <person name="Kohn T."/>
            <person name="Peeters S.H."/>
            <person name="Heuer A."/>
            <person name="Rast P."/>
            <person name="Oberbeckmann S."/>
            <person name="Bunk B."/>
            <person name="Jeske O."/>
            <person name="Meyerdierks A."/>
            <person name="Storesund J.E."/>
            <person name="Kallscheuer N."/>
            <person name="Luecker S."/>
            <person name="Lage O.M."/>
            <person name="Pohl T."/>
            <person name="Merkel B.J."/>
            <person name="Hornburger P."/>
            <person name="Mueller R.-W."/>
            <person name="Bruemmer F."/>
            <person name="Labrenz M."/>
            <person name="Spormann A.M."/>
            <person name="Op den Camp H."/>
            <person name="Overmann J."/>
            <person name="Amann R."/>
            <person name="Jetten M.S.M."/>
            <person name="Mascher T."/>
            <person name="Medema M.H."/>
            <person name="Devos D.P."/>
            <person name="Kaster A.-K."/>
            <person name="Ovreas L."/>
            <person name="Rohde M."/>
            <person name="Galperin M.Y."/>
            <person name="Jogler C."/>
        </authorList>
    </citation>
    <scope>NUCLEOTIDE SEQUENCE [LARGE SCALE GENOMIC DNA]</scope>
    <source>
        <strain evidence="3 4">SV_7m_r</strain>
    </source>
</reference>
<name>A0A517SWS7_9BACT</name>
<proteinExistence type="predicted"/>
<protein>
    <submittedName>
        <fullName evidence="3">Anaerobic benzoate catabolism transcriptional regulator</fullName>
    </submittedName>
</protein>
<sequence length="137" mass="15548">MDWVASFFGGGAVKKAVQKKRTTTDFGGRLREKRLAKQITLRKFATMIGVSSTYLSQVEQGRYDPPTADRVRQIAEILGEDVDLWIGLADRVPEDMEEIVKEHPKEMPELMRAARGLTPEQFAKLQQTIGRMRAKVK</sequence>
<dbReference type="OrthoDB" id="288015at2"/>
<dbReference type="AlphaFoldDB" id="A0A517SWS7"/>
<dbReference type="GO" id="GO:0003677">
    <property type="term" value="F:DNA binding"/>
    <property type="evidence" value="ECO:0007669"/>
    <property type="project" value="UniProtKB-KW"/>
</dbReference>
<organism evidence="3 4">
    <name type="scientific">Stieleria bergensis</name>
    <dbReference type="NCBI Taxonomy" id="2528025"/>
    <lineage>
        <taxon>Bacteria</taxon>
        <taxon>Pseudomonadati</taxon>
        <taxon>Planctomycetota</taxon>
        <taxon>Planctomycetia</taxon>
        <taxon>Pirellulales</taxon>
        <taxon>Pirellulaceae</taxon>
        <taxon>Stieleria</taxon>
    </lineage>
</organism>
<gene>
    <name evidence="3" type="ORF">SV7mr_31190</name>
</gene>
<dbReference type="RefSeq" id="WP_145273513.1">
    <property type="nucleotide sequence ID" value="NZ_CP036272.1"/>
</dbReference>
<feature type="domain" description="HTH cro/C1-type" evidence="2">
    <location>
        <begin position="30"/>
        <end position="85"/>
    </location>
</feature>
<evidence type="ECO:0000313" key="4">
    <source>
        <dbReference type="Proteomes" id="UP000315003"/>
    </source>
</evidence>
<dbReference type="GO" id="GO:0005829">
    <property type="term" value="C:cytosol"/>
    <property type="evidence" value="ECO:0007669"/>
    <property type="project" value="TreeGrafter"/>
</dbReference>
<keyword evidence="4" id="KW-1185">Reference proteome</keyword>